<dbReference type="InterPro" id="IPR019546">
    <property type="entry name" value="TAT_signal_bac_arc"/>
</dbReference>
<accession>A0A5R9J041</accession>
<comment type="caution">
    <text evidence="2">The sequence shown here is derived from an EMBL/GenBank/DDBJ whole genome shotgun (WGS) entry which is preliminary data.</text>
</comment>
<reference evidence="2 3" key="1">
    <citation type="submission" date="2019-05" db="EMBL/GenBank/DDBJ databases">
        <authorList>
            <person name="Pankratov T."/>
            <person name="Grouzdev D."/>
        </authorList>
    </citation>
    <scope>NUCLEOTIDE SEQUENCE [LARGE SCALE GENOMIC DNA]</scope>
    <source>
        <strain evidence="2 3">KEBCLARHB70R</strain>
    </source>
</reference>
<keyword evidence="1" id="KW-0472">Membrane</keyword>
<dbReference type="RefSeq" id="WP_138327833.1">
    <property type="nucleotide sequence ID" value="NZ_VCDI01000010.1"/>
</dbReference>
<keyword evidence="3" id="KW-1185">Reference proteome</keyword>
<gene>
    <name evidence="2" type="ORF">FE263_20135</name>
</gene>
<evidence type="ECO:0000313" key="2">
    <source>
        <dbReference type="EMBL" id="TLU70892.1"/>
    </source>
</evidence>
<dbReference type="Proteomes" id="UP000305654">
    <property type="component" value="Unassembled WGS sequence"/>
</dbReference>
<evidence type="ECO:0000313" key="3">
    <source>
        <dbReference type="Proteomes" id="UP000305654"/>
    </source>
</evidence>
<dbReference type="NCBIfam" id="TIGR01409">
    <property type="entry name" value="TAT_signal_seq"/>
    <property type="match status" value="1"/>
</dbReference>
<dbReference type="AlphaFoldDB" id="A0A5R9J041"/>
<dbReference type="EMBL" id="VCDI01000010">
    <property type="protein sequence ID" value="TLU70892.1"/>
    <property type="molecule type" value="Genomic_DNA"/>
</dbReference>
<proteinExistence type="predicted"/>
<name>A0A5R9J041_9PROT</name>
<evidence type="ECO:0000256" key="1">
    <source>
        <dbReference type="SAM" id="Phobius"/>
    </source>
</evidence>
<protein>
    <submittedName>
        <fullName evidence="2">Twin-arginine translocation signal domain-containing protein</fullName>
    </submittedName>
</protein>
<sequence>MAYAHDTTRRDVLAALGATGLAGIIITGIARPDNFGAPTIDRDQRLLDMAAELQATERERNALNLPWAHRLDPAPRHVVDKLSALSDHAEALREMIAALPAEGARGRAAKARVALEQIHVFAGGLTLDANEMLLASLCEDVLSAETRI</sequence>
<keyword evidence="1" id="KW-0812">Transmembrane</keyword>
<keyword evidence="1" id="KW-1133">Transmembrane helix</keyword>
<feature type="transmembrane region" description="Helical" evidence="1">
    <location>
        <begin position="12"/>
        <end position="30"/>
    </location>
</feature>
<organism evidence="2 3">
    <name type="scientific">Lichenicoccus roseus</name>
    <dbReference type="NCBI Taxonomy" id="2683649"/>
    <lineage>
        <taxon>Bacteria</taxon>
        <taxon>Pseudomonadati</taxon>
        <taxon>Pseudomonadota</taxon>
        <taxon>Alphaproteobacteria</taxon>
        <taxon>Acetobacterales</taxon>
        <taxon>Acetobacteraceae</taxon>
        <taxon>Lichenicoccus</taxon>
    </lineage>
</organism>